<keyword evidence="3" id="KW-1185">Reference proteome</keyword>
<feature type="domain" description="AB hydrolase-1" evidence="1">
    <location>
        <begin position="77"/>
        <end position="324"/>
    </location>
</feature>
<dbReference type="AlphaFoldDB" id="A0AA37W7E4"/>
<organism evidence="2 3">
    <name type="scientific">Litoribrevibacter albus</name>
    <dbReference type="NCBI Taxonomy" id="1473156"/>
    <lineage>
        <taxon>Bacteria</taxon>
        <taxon>Pseudomonadati</taxon>
        <taxon>Pseudomonadota</taxon>
        <taxon>Gammaproteobacteria</taxon>
        <taxon>Oceanospirillales</taxon>
        <taxon>Oceanospirillaceae</taxon>
        <taxon>Litoribrevibacter</taxon>
    </lineage>
</organism>
<dbReference type="PANTHER" id="PTHR45763:SF46">
    <property type="entry name" value="AB HYDROLASE-1 DOMAIN-CONTAINING PROTEIN"/>
    <property type="match status" value="1"/>
</dbReference>
<dbReference type="EMBL" id="BSNM01000016">
    <property type="protein sequence ID" value="GLQ32545.1"/>
    <property type="molecule type" value="Genomic_DNA"/>
</dbReference>
<dbReference type="Gene3D" id="3.40.50.1820">
    <property type="entry name" value="alpha/beta hydrolase"/>
    <property type="match status" value="1"/>
</dbReference>
<dbReference type="InterPro" id="IPR000073">
    <property type="entry name" value="AB_hydrolase_1"/>
</dbReference>
<gene>
    <name evidence="2" type="primary">pcaD</name>
    <name evidence="2" type="ORF">GCM10007876_30240</name>
</gene>
<evidence type="ECO:0000313" key="3">
    <source>
        <dbReference type="Proteomes" id="UP001161389"/>
    </source>
</evidence>
<dbReference type="Pfam" id="PF12697">
    <property type="entry name" value="Abhydrolase_6"/>
    <property type="match status" value="1"/>
</dbReference>
<comment type="caution">
    <text evidence="2">The sequence shown here is derived from an EMBL/GenBank/DDBJ whole genome shotgun (WGS) entry which is preliminary data.</text>
</comment>
<accession>A0AA37W7E4</accession>
<dbReference type="SUPFAM" id="SSF53474">
    <property type="entry name" value="alpha/beta-Hydrolases"/>
    <property type="match status" value="1"/>
</dbReference>
<evidence type="ECO:0000313" key="2">
    <source>
        <dbReference type="EMBL" id="GLQ32545.1"/>
    </source>
</evidence>
<sequence length="339" mass="38200">MVNIFFLRINSAFRLLVFMMLFLGCYIEVVADELCAPLPDELSLRYGSYEQFQARNQQGRQISWSRVGASNQRIVFYAHGNPGSRFEALFFHDYALSAGITLYVLERPGFGCSDYKAEYSLSDYAEDTKWLYQRLGLNQPVSLMGWSSGGPPSLAVASYYPALVRRVVVASSYSNFGEMPSAKALMKQYHRPGPLLSDKTPRLFHGLISMVGWASHKLPNVYFKVTEQEVSLSDRTILEQPGVKALFLLNQEEAFAQGAHGAIQDLTTQWQPWPFGLRDVSSQVLLVQGGEDKLVPKEFVFHMAQAIPGAQLEFLSSEGHLYPLSKEYQKVLLGWLIED</sequence>
<name>A0AA37W7E4_9GAMM</name>
<protein>
    <submittedName>
        <fullName evidence="2">3-oxoadipate enol-lactonase</fullName>
    </submittedName>
</protein>
<dbReference type="PANTHER" id="PTHR45763">
    <property type="entry name" value="HYDROLASE, ALPHA/BETA FOLD FAMILY PROTEIN, EXPRESSED-RELATED"/>
    <property type="match status" value="1"/>
</dbReference>
<dbReference type="InterPro" id="IPR029058">
    <property type="entry name" value="AB_hydrolase_fold"/>
</dbReference>
<reference evidence="2" key="1">
    <citation type="journal article" date="2014" name="Int. J. Syst. Evol. Microbiol.">
        <title>Complete genome sequence of Corynebacterium casei LMG S-19264T (=DSM 44701T), isolated from a smear-ripened cheese.</title>
        <authorList>
            <consortium name="US DOE Joint Genome Institute (JGI-PGF)"/>
            <person name="Walter F."/>
            <person name="Albersmeier A."/>
            <person name="Kalinowski J."/>
            <person name="Ruckert C."/>
        </authorList>
    </citation>
    <scope>NUCLEOTIDE SEQUENCE</scope>
    <source>
        <strain evidence="2">NBRC 110071</strain>
    </source>
</reference>
<dbReference type="Proteomes" id="UP001161389">
    <property type="component" value="Unassembled WGS sequence"/>
</dbReference>
<reference evidence="2" key="2">
    <citation type="submission" date="2023-01" db="EMBL/GenBank/DDBJ databases">
        <title>Draft genome sequence of Litoribrevibacter albus strain NBRC 110071.</title>
        <authorList>
            <person name="Sun Q."/>
            <person name="Mori K."/>
        </authorList>
    </citation>
    <scope>NUCLEOTIDE SEQUENCE</scope>
    <source>
        <strain evidence="2">NBRC 110071</strain>
    </source>
</reference>
<proteinExistence type="predicted"/>
<evidence type="ECO:0000259" key="1">
    <source>
        <dbReference type="Pfam" id="PF12697"/>
    </source>
</evidence>